<evidence type="ECO:0000256" key="3">
    <source>
        <dbReference type="ARBA" id="ARBA00022695"/>
    </source>
</evidence>
<dbReference type="Gene3D" id="3.30.70.270">
    <property type="match status" value="2"/>
</dbReference>
<keyword evidence="6" id="KW-0378">Hydrolase</keyword>
<keyword evidence="7" id="KW-0695">RNA-directed DNA polymerase</keyword>
<keyword evidence="11" id="KW-1185">Reference proteome</keyword>
<dbReference type="FunFam" id="3.10.10.10:FF:000007">
    <property type="entry name" value="Retrovirus-related Pol polyprotein from transposon 17.6-like Protein"/>
    <property type="match status" value="1"/>
</dbReference>
<dbReference type="GO" id="GO:0008233">
    <property type="term" value="F:peptidase activity"/>
    <property type="evidence" value="ECO:0007669"/>
    <property type="project" value="UniProtKB-KW"/>
</dbReference>
<dbReference type="OrthoDB" id="2013610at2759"/>
<dbReference type="CDD" id="cd01647">
    <property type="entry name" value="RT_LTR"/>
    <property type="match status" value="1"/>
</dbReference>
<evidence type="ECO:0000259" key="9">
    <source>
        <dbReference type="PROSITE" id="PS50994"/>
    </source>
</evidence>
<dbReference type="Pfam" id="PF24626">
    <property type="entry name" value="SH3_Tf2-1"/>
    <property type="match status" value="1"/>
</dbReference>
<dbReference type="Pfam" id="PF00078">
    <property type="entry name" value="RVT_1"/>
    <property type="match status" value="1"/>
</dbReference>
<dbReference type="InterPro" id="IPR000477">
    <property type="entry name" value="RT_dom"/>
</dbReference>
<dbReference type="SUPFAM" id="SSF53098">
    <property type="entry name" value="Ribonuclease H-like"/>
    <property type="match status" value="1"/>
</dbReference>
<dbReference type="InterPro" id="IPR036397">
    <property type="entry name" value="RNaseH_sf"/>
</dbReference>
<evidence type="ECO:0000256" key="6">
    <source>
        <dbReference type="ARBA" id="ARBA00022801"/>
    </source>
</evidence>
<dbReference type="PANTHER" id="PTHR37984:SF5">
    <property type="entry name" value="PROTEIN NYNRIN-LIKE"/>
    <property type="match status" value="1"/>
</dbReference>
<evidence type="ECO:0000256" key="5">
    <source>
        <dbReference type="ARBA" id="ARBA00022759"/>
    </source>
</evidence>
<dbReference type="Gene3D" id="3.10.10.10">
    <property type="entry name" value="HIV Type 1 Reverse Transcriptase, subunit A, domain 1"/>
    <property type="match status" value="1"/>
</dbReference>
<dbReference type="InterPro" id="IPR001584">
    <property type="entry name" value="Integrase_cat-core"/>
</dbReference>
<dbReference type="FunFam" id="3.30.70.270:FF:000003">
    <property type="entry name" value="Transposon Ty3-G Gag-Pol polyprotein"/>
    <property type="match status" value="1"/>
</dbReference>
<dbReference type="GO" id="GO:0006508">
    <property type="term" value="P:proteolysis"/>
    <property type="evidence" value="ECO:0007669"/>
    <property type="project" value="UniProtKB-KW"/>
</dbReference>
<keyword evidence="3" id="KW-0548">Nucleotidyltransferase</keyword>
<gene>
    <name evidence="10" type="ORF">E3N88_41222</name>
</gene>
<dbReference type="GO" id="GO:0004519">
    <property type="term" value="F:endonuclease activity"/>
    <property type="evidence" value="ECO:0007669"/>
    <property type="project" value="UniProtKB-KW"/>
</dbReference>
<keyword evidence="4" id="KW-0540">Nuclease</keyword>
<dbReference type="FunFam" id="3.30.70.270:FF:000020">
    <property type="entry name" value="Transposon Tf2-6 polyprotein-like Protein"/>
    <property type="match status" value="1"/>
</dbReference>
<sequence length="728" mass="83584">MAPEDVHKTAFRTHEGHYEFLVMPFGLTNAPATFQALMNSVFKPMLRKGVLVFFDDILVYSRDETQHEQHLRRVLETMKQHQLFAKESKCVFGGEAVEYLGHIISAEGVKTDPLKIEAIQQWPAPRTLKELRGFLGLTGYYRRFIRSFGLIAKPLTDLLKKDAFQWGREAQDALNRLKVALSSAPVLALPNFSKTFVVETDASACGLGAVLMQDHHPIAFISKALSAKQQTMSVYEKELLAIMMAVKQWHYYLIPHHFIIRTDQQSLKHLMTQKVTTPLQHKWLAKLMGYDYTIEYKKGRENVAADALSRVQGATLFTMAISQIETLLLQQIVESQNHDAQLQGVIRKLQGGEAVPKLQWNDKWASRRNRIIVGNNEDLRIAKLVRQIIRLCDVCSRAKVENIASPGLLQPLPIPDTIFADISMDFIGGLPKVKGKDTIFVVVDRLSKYSHFMVLCHPFSAKDVAQVFLDNVYRLHGCPTSIISDRDPIFLSSFWKEFLALQGVESKLSTAYHPQTDGQTEVVNRCLECYLRCMVMVRPYTWVKWVALAEWWYNTTFHSSLGMTPFEALYGFPPPLHVPYLPRDISDKEVDEVMRDRQATTILLKHSLLKAQNRMKQQADKHRTDWEFDLRNWVYLKLQPYMQNSLRVHKHSKLTPKYFGPFLVIEKVGKVAYKLDLPDDSQIHPVFHVSLLKQAAGPLEKVMPIPEDARFRLKPRKVLNRRLVKRGS</sequence>
<dbReference type="GO" id="GO:0015074">
    <property type="term" value="P:DNA integration"/>
    <property type="evidence" value="ECO:0007669"/>
    <property type="project" value="InterPro"/>
</dbReference>
<evidence type="ECO:0000313" key="10">
    <source>
        <dbReference type="EMBL" id="KAD2394245.1"/>
    </source>
</evidence>
<evidence type="ECO:0000256" key="2">
    <source>
        <dbReference type="ARBA" id="ARBA00022679"/>
    </source>
</evidence>
<evidence type="ECO:0000256" key="1">
    <source>
        <dbReference type="ARBA" id="ARBA00022670"/>
    </source>
</evidence>
<feature type="domain" description="Reverse transcriptase" evidence="8">
    <location>
        <begin position="1"/>
        <end position="104"/>
    </location>
</feature>
<dbReference type="SUPFAM" id="SSF56672">
    <property type="entry name" value="DNA/RNA polymerases"/>
    <property type="match status" value="1"/>
</dbReference>
<evidence type="ECO:0008006" key="12">
    <source>
        <dbReference type="Google" id="ProtNLM"/>
    </source>
</evidence>
<dbReference type="Gene3D" id="3.30.420.10">
    <property type="entry name" value="Ribonuclease H-like superfamily/Ribonuclease H"/>
    <property type="match status" value="1"/>
</dbReference>
<feature type="domain" description="Integrase catalytic" evidence="9">
    <location>
        <begin position="409"/>
        <end position="573"/>
    </location>
</feature>
<evidence type="ECO:0000313" key="11">
    <source>
        <dbReference type="Proteomes" id="UP000326396"/>
    </source>
</evidence>
<evidence type="ECO:0000259" key="8">
    <source>
        <dbReference type="PROSITE" id="PS50878"/>
    </source>
</evidence>
<dbReference type="InterPro" id="IPR012337">
    <property type="entry name" value="RNaseH-like_sf"/>
</dbReference>
<dbReference type="CDD" id="cd09274">
    <property type="entry name" value="RNase_HI_RT_Ty3"/>
    <property type="match status" value="1"/>
</dbReference>
<dbReference type="InterPro" id="IPR050951">
    <property type="entry name" value="Retrovirus_Pol_polyprotein"/>
</dbReference>
<dbReference type="InterPro" id="IPR043128">
    <property type="entry name" value="Rev_trsase/Diguanyl_cyclase"/>
</dbReference>
<dbReference type="PANTHER" id="PTHR37984">
    <property type="entry name" value="PROTEIN CBG26694"/>
    <property type="match status" value="1"/>
</dbReference>
<dbReference type="PROSITE" id="PS50878">
    <property type="entry name" value="RT_POL"/>
    <property type="match status" value="1"/>
</dbReference>
<organism evidence="10 11">
    <name type="scientific">Mikania micrantha</name>
    <name type="common">bitter vine</name>
    <dbReference type="NCBI Taxonomy" id="192012"/>
    <lineage>
        <taxon>Eukaryota</taxon>
        <taxon>Viridiplantae</taxon>
        <taxon>Streptophyta</taxon>
        <taxon>Embryophyta</taxon>
        <taxon>Tracheophyta</taxon>
        <taxon>Spermatophyta</taxon>
        <taxon>Magnoliopsida</taxon>
        <taxon>eudicotyledons</taxon>
        <taxon>Gunneridae</taxon>
        <taxon>Pentapetalae</taxon>
        <taxon>asterids</taxon>
        <taxon>campanulids</taxon>
        <taxon>Asterales</taxon>
        <taxon>Asteraceae</taxon>
        <taxon>Asteroideae</taxon>
        <taxon>Heliantheae alliance</taxon>
        <taxon>Eupatorieae</taxon>
        <taxon>Mikania</taxon>
    </lineage>
</organism>
<dbReference type="Proteomes" id="UP000326396">
    <property type="component" value="Linkage Group LG9"/>
</dbReference>
<dbReference type="Pfam" id="PF17917">
    <property type="entry name" value="RT_RNaseH"/>
    <property type="match status" value="1"/>
</dbReference>
<dbReference type="GO" id="GO:0003964">
    <property type="term" value="F:RNA-directed DNA polymerase activity"/>
    <property type="evidence" value="ECO:0007669"/>
    <property type="project" value="UniProtKB-KW"/>
</dbReference>
<keyword evidence="1" id="KW-0645">Protease</keyword>
<protein>
    <recommendedName>
        <fullName evidence="12">Integrase catalytic domain-containing protein</fullName>
    </recommendedName>
</protein>
<accession>A0A5N6LPY7</accession>
<comment type="caution">
    <text evidence="10">The sequence shown here is derived from an EMBL/GenBank/DDBJ whole genome shotgun (WGS) entry which is preliminary data.</text>
</comment>
<reference evidence="10 11" key="1">
    <citation type="submission" date="2019-05" db="EMBL/GenBank/DDBJ databases">
        <title>Mikania micrantha, genome provides insights into the molecular mechanism of rapid growth.</title>
        <authorList>
            <person name="Liu B."/>
        </authorList>
    </citation>
    <scope>NUCLEOTIDE SEQUENCE [LARGE SCALE GENOMIC DNA]</scope>
    <source>
        <strain evidence="10">NLD-2019</strain>
        <tissue evidence="10">Leaf</tissue>
    </source>
</reference>
<dbReference type="InterPro" id="IPR056924">
    <property type="entry name" value="SH3_Tf2-1"/>
</dbReference>
<name>A0A5N6LPY7_9ASTR</name>
<dbReference type="InterPro" id="IPR041373">
    <property type="entry name" value="RT_RNaseH"/>
</dbReference>
<evidence type="ECO:0000256" key="7">
    <source>
        <dbReference type="ARBA" id="ARBA00022918"/>
    </source>
</evidence>
<keyword evidence="2" id="KW-0808">Transferase</keyword>
<evidence type="ECO:0000256" key="4">
    <source>
        <dbReference type="ARBA" id="ARBA00022722"/>
    </source>
</evidence>
<dbReference type="EMBL" id="SZYD01000019">
    <property type="protein sequence ID" value="KAD2394245.1"/>
    <property type="molecule type" value="Genomic_DNA"/>
</dbReference>
<keyword evidence="5" id="KW-0255">Endonuclease</keyword>
<dbReference type="PROSITE" id="PS50994">
    <property type="entry name" value="INTEGRASE"/>
    <property type="match status" value="1"/>
</dbReference>
<dbReference type="InterPro" id="IPR043502">
    <property type="entry name" value="DNA/RNA_pol_sf"/>
</dbReference>
<proteinExistence type="predicted"/>
<dbReference type="AlphaFoldDB" id="A0A5N6LPY7"/>
<dbReference type="GO" id="GO:0003676">
    <property type="term" value="F:nucleic acid binding"/>
    <property type="evidence" value="ECO:0007669"/>
    <property type="project" value="InterPro"/>
</dbReference>